<evidence type="ECO:0000256" key="1">
    <source>
        <dbReference type="ARBA" id="ARBA00006484"/>
    </source>
</evidence>
<keyword evidence="5" id="KW-1185">Reference proteome</keyword>
<dbReference type="SUPFAM" id="SSF51735">
    <property type="entry name" value="NAD(P)-binding Rossmann-fold domains"/>
    <property type="match status" value="1"/>
</dbReference>
<dbReference type="AlphaFoldDB" id="A0A271IX04"/>
<dbReference type="Proteomes" id="UP000216339">
    <property type="component" value="Unassembled WGS sequence"/>
</dbReference>
<sequence length="305" mass="32140">MASTNGSSNGQAQRAGKLDGKVALITGAGEGIGEAIAHKFAYEGASGLLLAGLPDDPLDEVKADIEEQYPGTAVETFAKDLGVQENAEAAVKAAVDAFGKLDVLVNNAGVLPKLAELHEYPVEDFEKLIHNNIYTAFHMTRAALPELQKTRGNIVSAGSEAGWNGSPQFAPYGPTKAYIHALMKGVAGEQGQYGVRANAVCPGPVDTSWTHKETGPMDADAEETIVFSTAFGRRGTTEEIANVYAFLASDEASYVTGALWLVDGATTIVHGLPGKQVPDEIRQEPEGKLTLRFQRASDPADAPST</sequence>
<name>A0A271IX04_9BACT</name>
<dbReference type="GO" id="GO:0016616">
    <property type="term" value="F:oxidoreductase activity, acting on the CH-OH group of donors, NAD or NADP as acceptor"/>
    <property type="evidence" value="ECO:0007669"/>
    <property type="project" value="TreeGrafter"/>
</dbReference>
<dbReference type="FunFam" id="3.40.50.720:FF:000084">
    <property type="entry name" value="Short-chain dehydrogenase reductase"/>
    <property type="match status" value="1"/>
</dbReference>
<gene>
    <name evidence="4" type="ORF">BSZ37_03965</name>
</gene>
<proteinExistence type="inferred from homology"/>
<dbReference type="InterPro" id="IPR002347">
    <property type="entry name" value="SDR_fam"/>
</dbReference>
<feature type="region of interest" description="Disordered" evidence="3">
    <location>
        <begin position="280"/>
        <end position="305"/>
    </location>
</feature>
<dbReference type="Pfam" id="PF13561">
    <property type="entry name" value="adh_short_C2"/>
    <property type="match status" value="1"/>
</dbReference>
<dbReference type="Gene3D" id="3.40.50.720">
    <property type="entry name" value="NAD(P)-binding Rossmann-like Domain"/>
    <property type="match status" value="1"/>
</dbReference>
<evidence type="ECO:0000313" key="5">
    <source>
        <dbReference type="Proteomes" id="UP000216339"/>
    </source>
</evidence>
<dbReference type="PANTHER" id="PTHR42760">
    <property type="entry name" value="SHORT-CHAIN DEHYDROGENASES/REDUCTASES FAMILY MEMBER"/>
    <property type="match status" value="1"/>
</dbReference>
<reference evidence="4 5" key="1">
    <citation type="submission" date="2016-11" db="EMBL/GenBank/DDBJ databases">
        <title>Study of marine rhodopsin-containing bacteria.</title>
        <authorList>
            <person name="Yoshizawa S."/>
            <person name="Kumagai Y."/>
            <person name="Kogure K."/>
        </authorList>
    </citation>
    <scope>NUCLEOTIDE SEQUENCE [LARGE SCALE GENOMIC DNA]</scope>
    <source>
        <strain evidence="4 5">SAORIC-28</strain>
    </source>
</reference>
<dbReference type="PRINTS" id="PR00081">
    <property type="entry name" value="GDHRDH"/>
</dbReference>
<protein>
    <submittedName>
        <fullName evidence="4">Short-chain dehydrogenase</fullName>
    </submittedName>
</protein>
<dbReference type="PRINTS" id="PR00080">
    <property type="entry name" value="SDRFAMILY"/>
</dbReference>
<accession>A0A271IX04</accession>
<organism evidence="4 5">
    <name type="scientific">Rubrivirga marina</name>
    <dbReference type="NCBI Taxonomy" id="1196024"/>
    <lineage>
        <taxon>Bacteria</taxon>
        <taxon>Pseudomonadati</taxon>
        <taxon>Rhodothermota</taxon>
        <taxon>Rhodothermia</taxon>
        <taxon>Rhodothermales</taxon>
        <taxon>Rubricoccaceae</taxon>
        <taxon>Rubrivirga</taxon>
    </lineage>
</organism>
<evidence type="ECO:0000256" key="2">
    <source>
        <dbReference type="ARBA" id="ARBA00023002"/>
    </source>
</evidence>
<feature type="compositionally biased region" description="Basic and acidic residues" evidence="3">
    <location>
        <begin position="280"/>
        <end position="289"/>
    </location>
</feature>
<dbReference type="RefSeq" id="WP_095509290.1">
    <property type="nucleotide sequence ID" value="NZ_MQWD01000001.1"/>
</dbReference>
<evidence type="ECO:0000313" key="4">
    <source>
        <dbReference type="EMBL" id="PAP75650.1"/>
    </source>
</evidence>
<keyword evidence="2" id="KW-0560">Oxidoreductase</keyword>
<dbReference type="InterPro" id="IPR036291">
    <property type="entry name" value="NAD(P)-bd_dom_sf"/>
</dbReference>
<dbReference type="OrthoDB" id="9804104at2"/>
<evidence type="ECO:0000256" key="3">
    <source>
        <dbReference type="SAM" id="MobiDB-lite"/>
    </source>
</evidence>
<dbReference type="EMBL" id="MQWD01000001">
    <property type="protein sequence ID" value="PAP75650.1"/>
    <property type="molecule type" value="Genomic_DNA"/>
</dbReference>
<comment type="caution">
    <text evidence="4">The sequence shown here is derived from an EMBL/GenBank/DDBJ whole genome shotgun (WGS) entry which is preliminary data.</text>
</comment>
<comment type="similarity">
    <text evidence="1">Belongs to the short-chain dehydrogenases/reductases (SDR) family.</text>
</comment>
<dbReference type="CDD" id="cd05233">
    <property type="entry name" value="SDR_c"/>
    <property type="match status" value="1"/>
</dbReference>
<dbReference type="PANTHER" id="PTHR42760:SF133">
    <property type="entry name" value="3-OXOACYL-[ACYL-CARRIER-PROTEIN] REDUCTASE"/>
    <property type="match status" value="1"/>
</dbReference>